<dbReference type="Pfam" id="PF07726">
    <property type="entry name" value="AAA_3"/>
    <property type="match status" value="1"/>
</dbReference>
<dbReference type="EMBL" id="MGIZ01000032">
    <property type="protein sequence ID" value="OGM98787.1"/>
    <property type="molecule type" value="Genomic_DNA"/>
</dbReference>
<gene>
    <name evidence="3" type="ORF">A2817_00240</name>
</gene>
<evidence type="ECO:0000313" key="3">
    <source>
        <dbReference type="EMBL" id="OGM98787.1"/>
    </source>
</evidence>
<dbReference type="GO" id="GO:0005524">
    <property type="term" value="F:ATP binding"/>
    <property type="evidence" value="ECO:0007669"/>
    <property type="project" value="InterPro"/>
</dbReference>
<accession>A0A1F8EDV5</accession>
<comment type="caution">
    <text evidence="3">The sequence shown here is derived from an EMBL/GenBank/DDBJ whole genome shotgun (WGS) entry which is preliminary data.</text>
</comment>
<reference evidence="3 4" key="1">
    <citation type="journal article" date="2016" name="Nat. Commun.">
        <title>Thousands of microbial genomes shed light on interconnected biogeochemical processes in an aquifer system.</title>
        <authorList>
            <person name="Anantharaman K."/>
            <person name="Brown C.T."/>
            <person name="Hug L.A."/>
            <person name="Sharon I."/>
            <person name="Castelle C.J."/>
            <person name="Probst A.J."/>
            <person name="Thomas B.C."/>
            <person name="Singh A."/>
            <person name="Wilkins M.J."/>
            <person name="Karaoz U."/>
            <person name="Brodie E.L."/>
            <person name="Williams K.H."/>
            <person name="Hubbard S.S."/>
            <person name="Banfield J.F."/>
        </authorList>
    </citation>
    <scope>NUCLEOTIDE SEQUENCE [LARGE SCALE GENOMIC DNA]</scope>
</reference>
<dbReference type="PANTHER" id="PTHR42759">
    <property type="entry name" value="MOXR FAMILY PROTEIN"/>
    <property type="match status" value="1"/>
</dbReference>
<dbReference type="InterPro" id="IPR041628">
    <property type="entry name" value="ChlI/MoxR_AAA_lid"/>
</dbReference>
<dbReference type="InterPro" id="IPR027417">
    <property type="entry name" value="P-loop_NTPase"/>
</dbReference>
<dbReference type="SUPFAM" id="SSF52540">
    <property type="entry name" value="P-loop containing nucleoside triphosphate hydrolases"/>
    <property type="match status" value="1"/>
</dbReference>
<dbReference type="AlphaFoldDB" id="A0A1F8EDV5"/>
<dbReference type="Gene3D" id="1.10.8.80">
    <property type="entry name" value="Magnesium chelatase subunit I, C-Terminal domain"/>
    <property type="match status" value="1"/>
</dbReference>
<protein>
    <recommendedName>
        <fullName evidence="5">ATPase dynein-related AAA domain-containing protein</fullName>
    </recommendedName>
</protein>
<dbReference type="PANTHER" id="PTHR42759:SF1">
    <property type="entry name" value="MAGNESIUM-CHELATASE SUBUNIT CHLD"/>
    <property type="match status" value="1"/>
</dbReference>
<evidence type="ECO:0000313" key="4">
    <source>
        <dbReference type="Proteomes" id="UP000177594"/>
    </source>
</evidence>
<dbReference type="InterPro" id="IPR050764">
    <property type="entry name" value="CbbQ/NirQ/NorQ/GpvN"/>
</dbReference>
<dbReference type="Gene3D" id="3.40.50.300">
    <property type="entry name" value="P-loop containing nucleotide triphosphate hydrolases"/>
    <property type="match status" value="1"/>
</dbReference>
<dbReference type="Proteomes" id="UP000177594">
    <property type="component" value="Unassembled WGS sequence"/>
</dbReference>
<evidence type="ECO:0008006" key="5">
    <source>
        <dbReference type="Google" id="ProtNLM"/>
    </source>
</evidence>
<evidence type="ECO:0000259" key="1">
    <source>
        <dbReference type="Pfam" id="PF07726"/>
    </source>
</evidence>
<dbReference type="InterPro" id="IPR011703">
    <property type="entry name" value="ATPase_AAA-3"/>
</dbReference>
<feature type="domain" description="ChlI/MoxR AAA lid" evidence="2">
    <location>
        <begin position="296"/>
        <end position="367"/>
    </location>
</feature>
<dbReference type="Pfam" id="PF17863">
    <property type="entry name" value="AAA_lid_2"/>
    <property type="match status" value="1"/>
</dbReference>
<sequence>MKQEPITLEEALYDISKVKKNAGLTLFGIDNAIENGALGMFCWVAYDREEIDKNGVKFIYKDYAPAPVIMTAGHGVGKTGLARSLAFSIGGKFAFIAGGPDLSASKIMGTDIFAGGQFYFAEGDINSHVILFDEIPKTPPKVQSPFFQVMEERQAVANTFDNIFMKVVNKRVNLTQINENDPTDKRLFFWPIATGNPYEQEGNYELPEALWDRFCIHFGIGYPDRKNEKLIDSKNVCGKDNLVTRPVITLERAYEIGHFFAENVEIGTDVMEYIQRLTENSRRKERRDYAPRSLKKLVDLYTRAGASPRYNYHFKALVRTLAGFRGRLYVTIDDVRDGFHLVATHRILMNRLAIGRNIKQKDIVNEILKKTPIPPSGSKSTVSFSGLELGFLGRFRDYIGI</sequence>
<name>A0A1F8EDV5_9BACT</name>
<proteinExistence type="predicted"/>
<dbReference type="GO" id="GO:0016887">
    <property type="term" value="F:ATP hydrolysis activity"/>
    <property type="evidence" value="ECO:0007669"/>
    <property type="project" value="InterPro"/>
</dbReference>
<organism evidence="3 4">
    <name type="scientific">Candidatus Yanofskybacteria bacterium RIFCSPHIGHO2_01_FULL_39_8b</name>
    <dbReference type="NCBI Taxonomy" id="1802659"/>
    <lineage>
        <taxon>Bacteria</taxon>
        <taxon>Candidatus Yanofskyibacteriota</taxon>
    </lineage>
</organism>
<feature type="domain" description="ATPase AAA-3" evidence="1">
    <location>
        <begin position="68"/>
        <end position="215"/>
    </location>
</feature>
<evidence type="ECO:0000259" key="2">
    <source>
        <dbReference type="Pfam" id="PF17863"/>
    </source>
</evidence>